<evidence type="ECO:0000313" key="13">
    <source>
        <dbReference type="Proteomes" id="UP001279012"/>
    </source>
</evidence>
<evidence type="ECO:0000256" key="3">
    <source>
        <dbReference type="ARBA" id="ARBA00022448"/>
    </source>
</evidence>
<dbReference type="Proteomes" id="UP001279012">
    <property type="component" value="Unassembled WGS sequence"/>
</dbReference>
<dbReference type="Gene3D" id="1.10.3060.10">
    <property type="entry name" value="Helical scaffold and wing domains of SecA"/>
    <property type="match status" value="1"/>
</dbReference>
<dbReference type="GO" id="GO:0006886">
    <property type="term" value="P:intracellular protein transport"/>
    <property type="evidence" value="ECO:0007669"/>
    <property type="project" value="InterPro"/>
</dbReference>
<dbReference type="Pfam" id="PF21090">
    <property type="entry name" value="P-loop_SecA"/>
    <property type="match status" value="1"/>
</dbReference>
<evidence type="ECO:0000259" key="11">
    <source>
        <dbReference type="PROSITE" id="PS51196"/>
    </source>
</evidence>
<name>A0AAW9EDT7_KLEAE</name>
<keyword evidence="3" id="KW-0813">Transport</keyword>
<evidence type="ECO:0000256" key="1">
    <source>
        <dbReference type="ARBA" id="ARBA00004170"/>
    </source>
</evidence>
<dbReference type="InterPro" id="IPR014018">
    <property type="entry name" value="SecA_motor_DEAD"/>
</dbReference>
<evidence type="ECO:0000256" key="8">
    <source>
        <dbReference type="ARBA" id="ARBA00022967"/>
    </source>
</evidence>
<keyword evidence="4" id="KW-1003">Cell membrane</keyword>
<dbReference type="PANTHER" id="PTHR30612:SF0">
    <property type="entry name" value="CHLOROPLAST PROTEIN-TRANSPORTING ATPASE"/>
    <property type="match status" value="1"/>
</dbReference>
<dbReference type="Gene3D" id="3.40.50.300">
    <property type="entry name" value="P-loop containing nucleotide triphosphate hydrolases"/>
    <property type="match status" value="1"/>
</dbReference>
<dbReference type="GO" id="GO:0043952">
    <property type="term" value="P:protein transport by the Sec complex"/>
    <property type="evidence" value="ECO:0007669"/>
    <property type="project" value="TreeGrafter"/>
</dbReference>
<reference evidence="12" key="1">
    <citation type="submission" date="2023-11" db="EMBL/GenBank/DDBJ databases">
        <title>Detection of rare carbapenemases in Enterobacterales - comparison of two colorimetric and two CIM-based carbapenemase assays.</title>
        <authorList>
            <person name="Schaffarczyk L."/>
            <person name="Noster J."/>
            <person name="Stelzer Y."/>
            <person name="Sattler J."/>
            <person name="Gatermann S."/>
            <person name="Hamprecht A."/>
        </authorList>
    </citation>
    <scope>NUCLEOTIDE SEQUENCE</scope>
    <source>
        <strain evidence="12">CIM-Cont-037</strain>
    </source>
</reference>
<keyword evidence="7" id="KW-0653">Protein transport</keyword>
<comment type="caution">
    <text evidence="12">The sequence shown here is derived from an EMBL/GenBank/DDBJ whole genome shotgun (WGS) entry which is preliminary data.</text>
</comment>
<sequence>DEGSSRFYLSMEDSLMRIFASDKVSGMMRKLGMNETEAIEHPWVTKAIANAQRKVENRNFDIRKQLLEYDDVANDQRRAI</sequence>
<accession>A0AAW9EDT7</accession>
<dbReference type="SUPFAM" id="SSF81886">
    <property type="entry name" value="Helical scaffold and wing domains of SecA"/>
    <property type="match status" value="1"/>
</dbReference>
<evidence type="ECO:0000256" key="4">
    <source>
        <dbReference type="ARBA" id="ARBA00022475"/>
    </source>
</evidence>
<dbReference type="GO" id="GO:0006605">
    <property type="term" value="P:protein targeting"/>
    <property type="evidence" value="ECO:0007669"/>
    <property type="project" value="InterPro"/>
</dbReference>
<evidence type="ECO:0000256" key="10">
    <source>
        <dbReference type="ARBA" id="ARBA00023136"/>
    </source>
</evidence>
<keyword evidence="8" id="KW-1278">Translocase</keyword>
<evidence type="ECO:0000256" key="9">
    <source>
        <dbReference type="ARBA" id="ARBA00023010"/>
    </source>
</evidence>
<evidence type="ECO:0000256" key="5">
    <source>
        <dbReference type="ARBA" id="ARBA00022741"/>
    </source>
</evidence>
<feature type="non-terminal residue" evidence="12">
    <location>
        <position position="80"/>
    </location>
</feature>
<dbReference type="InterPro" id="IPR011116">
    <property type="entry name" value="SecA_Wing/Scaffold"/>
</dbReference>
<dbReference type="GO" id="GO:0017038">
    <property type="term" value="P:protein import"/>
    <property type="evidence" value="ECO:0007669"/>
    <property type="project" value="InterPro"/>
</dbReference>
<keyword evidence="9" id="KW-0811">Translocation</keyword>
<dbReference type="AlphaFoldDB" id="A0AAW9EDT7"/>
<organism evidence="12 13">
    <name type="scientific">Klebsiella aerogenes</name>
    <name type="common">Enterobacter aerogenes</name>
    <dbReference type="NCBI Taxonomy" id="548"/>
    <lineage>
        <taxon>Bacteria</taxon>
        <taxon>Pseudomonadati</taxon>
        <taxon>Pseudomonadota</taxon>
        <taxon>Gammaproteobacteria</taxon>
        <taxon>Enterobacterales</taxon>
        <taxon>Enterobacteriaceae</taxon>
        <taxon>Klebsiella/Raoultella group</taxon>
        <taxon>Klebsiella</taxon>
    </lineage>
</organism>
<evidence type="ECO:0000256" key="2">
    <source>
        <dbReference type="ARBA" id="ARBA00007650"/>
    </source>
</evidence>
<dbReference type="InterPro" id="IPR000185">
    <property type="entry name" value="SecA"/>
</dbReference>
<comment type="similarity">
    <text evidence="2">Belongs to the SecA family.</text>
</comment>
<dbReference type="GO" id="GO:0005829">
    <property type="term" value="C:cytosol"/>
    <property type="evidence" value="ECO:0007669"/>
    <property type="project" value="TreeGrafter"/>
</dbReference>
<dbReference type="GO" id="GO:0031522">
    <property type="term" value="C:cell envelope Sec protein transport complex"/>
    <property type="evidence" value="ECO:0007669"/>
    <property type="project" value="TreeGrafter"/>
</dbReference>
<evidence type="ECO:0000313" key="12">
    <source>
        <dbReference type="EMBL" id="MDX7019231.1"/>
    </source>
</evidence>
<comment type="subcellular location">
    <subcellularLocation>
        <location evidence="1">Membrane</location>
        <topology evidence="1">Peripheral membrane protein</topology>
    </subcellularLocation>
</comment>
<keyword evidence="5" id="KW-0547">Nucleotide-binding</keyword>
<dbReference type="PROSITE" id="PS51196">
    <property type="entry name" value="SECA_MOTOR_DEAD"/>
    <property type="match status" value="1"/>
</dbReference>
<evidence type="ECO:0000256" key="7">
    <source>
        <dbReference type="ARBA" id="ARBA00022927"/>
    </source>
</evidence>
<keyword evidence="10" id="KW-0472">Membrane</keyword>
<dbReference type="InterPro" id="IPR027417">
    <property type="entry name" value="P-loop_NTPase"/>
</dbReference>
<keyword evidence="6" id="KW-0067">ATP-binding</keyword>
<dbReference type="PANTHER" id="PTHR30612">
    <property type="entry name" value="SECA INNER MEMBRANE COMPONENT OF SEC PROTEIN SECRETION SYSTEM"/>
    <property type="match status" value="1"/>
</dbReference>
<proteinExistence type="inferred from homology"/>
<evidence type="ECO:0000256" key="6">
    <source>
        <dbReference type="ARBA" id="ARBA00022840"/>
    </source>
</evidence>
<dbReference type="GO" id="GO:0005524">
    <property type="term" value="F:ATP binding"/>
    <property type="evidence" value="ECO:0007669"/>
    <property type="project" value="UniProtKB-KW"/>
</dbReference>
<dbReference type="InterPro" id="IPR044722">
    <property type="entry name" value="SecA_SF2_C"/>
</dbReference>
<dbReference type="GO" id="GO:0005886">
    <property type="term" value="C:plasma membrane"/>
    <property type="evidence" value="ECO:0007669"/>
    <property type="project" value="TreeGrafter"/>
</dbReference>
<dbReference type="InterPro" id="IPR036266">
    <property type="entry name" value="SecA_Wing/Scaffold_sf"/>
</dbReference>
<feature type="domain" description="SecA family profile" evidence="11">
    <location>
        <begin position="1"/>
        <end position="40"/>
    </location>
</feature>
<protein>
    <recommendedName>
        <fullName evidence="11">SecA family profile domain-containing protein</fullName>
    </recommendedName>
</protein>
<feature type="non-terminal residue" evidence="12">
    <location>
        <position position="1"/>
    </location>
</feature>
<dbReference type="EMBL" id="JAWZZT010001824">
    <property type="protein sequence ID" value="MDX7019231.1"/>
    <property type="molecule type" value="Genomic_DNA"/>
</dbReference>
<dbReference type="Pfam" id="PF07516">
    <property type="entry name" value="SecA_SW"/>
    <property type="match status" value="1"/>
</dbReference>
<gene>
    <name evidence="12" type="ORF">SJ059_32930</name>
</gene>